<keyword evidence="1" id="KW-1133">Transmembrane helix</keyword>
<keyword evidence="3" id="KW-1185">Reference proteome</keyword>
<gene>
    <name evidence="2" type="ORF">H7849_02090</name>
</gene>
<reference evidence="2 3" key="1">
    <citation type="submission" date="2020-08" db="EMBL/GenBank/DDBJ databases">
        <title>Edaphobacter telluris sp. nov. and Acidobacterium dinghuensis sp. nov., two acidobacteria isolated from forest soil.</title>
        <authorList>
            <person name="Fu J."/>
            <person name="Qiu L."/>
        </authorList>
    </citation>
    <scope>NUCLEOTIDE SEQUENCE [LARGE SCALE GENOMIC DNA]</scope>
    <source>
        <strain evidence="2">4Y35</strain>
    </source>
</reference>
<dbReference type="KEGG" id="adin:H7849_02090"/>
<protein>
    <submittedName>
        <fullName evidence="2">DUF2393 family protein</fullName>
    </submittedName>
</protein>
<dbReference type="Pfam" id="PF09624">
    <property type="entry name" value="DUF2393"/>
    <property type="match status" value="1"/>
</dbReference>
<evidence type="ECO:0000256" key="1">
    <source>
        <dbReference type="SAM" id="Phobius"/>
    </source>
</evidence>
<name>A0A7G8BJU4_9BACT</name>
<proteinExistence type="predicted"/>
<keyword evidence="1" id="KW-0472">Membrane</keyword>
<dbReference type="InterPro" id="IPR013417">
    <property type="entry name" value="CHP02588"/>
</dbReference>
<dbReference type="Proteomes" id="UP000515312">
    <property type="component" value="Chromosome"/>
</dbReference>
<organism evidence="2 3">
    <name type="scientific">Alloacidobacterium dinghuense</name>
    <dbReference type="NCBI Taxonomy" id="2763107"/>
    <lineage>
        <taxon>Bacteria</taxon>
        <taxon>Pseudomonadati</taxon>
        <taxon>Acidobacteriota</taxon>
        <taxon>Terriglobia</taxon>
        <taxon>Terriglobales</taxon>
        <taxon>Acidobacteriaceae</taxon>
        <taxon>Alloacidobacterium</taxon>
    </lineage>
</organism>
<evidence type="ECO:0000313" key="3">
    <source>
        <dbReference type="Proteomes" id="UP000515312"/>
    </source>
</evidence>
<dbReference type="AlphaFoldDB" id="A0A7G8BJU4"/>
<evidence type="ECO:0000313" key="2">
    <source>
        <dbReference type="EMBL" id="QNI32814.1"/>
    </source>
</evidence>
<dbReference type="RefSeq" id="WP_186743768.1">
    <property type="nucleotide sequence ID" value="NZ_CP060394.1"/>
</dbReference>
<keyword evidence="1" id="KW-0812">Transmembrane</keyword>
<accession>A0A7G8BJU4</accession>
<feature type="transmembrane region" description="Helical" evidence="1">
    <location>
        <begin position="24"/>
        <end position="44"/>
    </location>
</feature>
<sequence>MAADQQKAPEFFAGQSTGKESRSYLPWIVAGAVVVLGIGLLLVFGGKKTPPVNPGGAVLAQADPYAASLPITDLKMSESSNFAGGKVTYVDGHIANNGSKTVTDITVQIGFHDFGNQLVQKETMPLSLIRMREPYVDTQPVSAAPLKPGDAQDFRLVLDHIAQDWNGQYPEVRVIQVAGK</sequence>
<dbReference type="EMBL" id="CP060394">
    <property type="protein sequence ID" value="QNI32814.1"/>
    <property type="molecule type" value="Genomic_DNA"/>
</dbReference>